<evidence type="ECO:0000313" key="1">
    <source>
        <dbReference type="EMBL" id="OQE00820.1"/>
    </source>
</evidence>
<name>A0A1V6RGZ6_9EURO</name>
<gene>
    <name evidence="1" type="ORF">PENVUL_c045G05027</name>
</gene>
<organism evidence="1 2">
    <name type="scientific">Penicillium vulpinum</name>
    <dbReference type="NCBI Taxonomy" id="29845"/>
    <lineage>
        <taxon>Eukaryota</taxon>
        <taxon>Fungi</taxon>
        <taxon>Dikarya</taxon>
        <taxon>Ascomycota</taxon>
        <taxon>Pezizomycotina</taxon>
        <taxon>Eurotiomycetes</taxon>
        <taxon>Eurotiomycetidae</taxon>
        <taxon>Eurotiales</taxon>
        <taxon>Aspergillaceae</taxon>
        <taxon>Penicillium</taxon>
    </lineage>
</organism>
<keyword evidence="2" id="KW-1185">Reference proteome</keyword>
<accession>A0A1V6RGZ6</accession>
<reference evidence="2" key="1">
    <citation type="journal article" date="2017" name="Nat. Microbiol.">
        <title>Global analysis of biosynthetic gene clusters reveals vast potential of secondary metabolite production in Penicillium species.</title>
        <authorList>
            <person name="Nielsen J.C."/>
            <person name="Grijseels S."/>
            <person name="Prigent S."/>
            <person name="Ji B."/>
            <person name="Dainat J."/>
            <person name="Nielsen K.F."/>
            <person name="Frisvad J.C."/>
            <person name="Workman M."/>
            <person name="Nielsen J."/>
        </authorList>
    </citation>
    <scope>NUCLEOTIDE SEQUENCE [LARGE SCALE GENOMIC DNA]</scope>
    <source>
        <strain evidence="2">IBT 29486</strain>
    </source>
</reference>
<sequence>MSDGVLKESREIALLVGKMVDCTNLVYMQKGKFKDILPQALALPRQQCFDGRPQGHKATRPQGHKATRLQGYKATNSQIFFHSTPHIQSQS</sequence>
<dbReference type="Proteomes" id="UP000191518">
    <property type="component" value="Unassembled WGS sequence"/>
</dbReference>
<dbReference type="AlphaFoldDB" id="A0A1V6RGZ6"/>
<proteinExistence type="predicted"/>
<comment type="caution">
    <text evidence="1">The sequence shown here is derived from an EMBL/GenBank/DDBJ whole genome shotgun (WGS) entry which is preliminary data.</text>
</comment>
<evidence type="ECO:0000313" key="2">
    <source>
        <dbReference type="Proteomes" id="UP000191518"/>
    </source>
</evidence>
<dbReference type="EMBL" id="MDYP01000045">
    <property type="protein sequence ID" value="OQE00820.1"/>
    <property type="molecule type" value="Genomic_DNA"/>
</dbReference>
<protein>
    <submittedName>
        <fullName evidence="1">Uncharacterized protein</fullName>
    </submittedName>
</protein>